<feature type="signal peptide" evidence="2">
    <location>
        <begin position="1"/>
        <end position="24"/>
    </location>
</feature>
<gene>
    <name evidence="3" type="ORF">FHK82_11230</name>
</gene>
<dbReference type="Proteomes" id="UP000317355">
    <property type="component" value="Unassembled WGS sequence"/>
</dbReference>
<evidence type="ECO:0000313" key="4">
    <source>
        <dbReference type="Proteomes" id="UP000317355"/>
    </source>
</evidence>
<comment type="caution">
    <text evidence="3">The sequence shown here is derived from an EMBL/GenBank/DDBJ whole genome shotgun (WGS) entry which is preliminary data.</text>
</comment>
<evidence type="ECO:0008006" key="5">
    <source>
        <dbReference type="Google" id="ProtNLM"/>
    </source>
</evidence>
<evidence type="ECO:0000256" key="1">
    <source>
        <dbReference type="SAM" id="MobiDB-lite"/>
    </source>
</evidence>
<feature type="region of interest" description="Disordered" evidence="1">
    <location>
        <begin position="28"/>
        <end position="57"/>
    </location>
</feature>
<keyword evidence="2" id="KW-0732">Signal</keyword>
<feature type="compositionally biased region" description="Polar residues" evidence="1">
    <location>
        <begin position="28"/>
        <end position="40"/>
    </location>
</feature>
<name>A0A558CYJ6_9GAMM</name>
<dbReference type="EMBL" id="VMRY01000048">
    <property type="protein sequence ID" value="TVT53842.1"/>
    <property type="molecule type" value="Genomic_DNA"/>
</dbReference>
<accession>A0A558CYJ6</accession>
<proteinExistence type="predicted"/>
<feature type="chain" id="PRO_5022001443" description="Lipoprotein" evidence="2">
    <location>
        <begin position="25"/>
        <end position="141"/>
    </location>
</feature>
<sequence>MNKHFLPLLVLTFGLSVLSFCAIADNHPANQTNDTTSEQSTWEKTKEAGAGVAESSQKIGAATVDKTKELYQSAKKNGSKAGQAVAETSRSIWLKIKEIGAGIADKTSEWGTALVDKSKSLYNKSMQSSEPQQTSPSATSI</sequence>
<reference evidence="3 4" key="1">
    <citation type="submission" date="2019-07" db="EMBL/GenBank/DDBJ databases">
        <title>The pathways for chlorine oxyanion respiration interact through the shared metabolite chlorate.</title>
        <authorList>
            <person name="Barnum T.P."/>
            <person name="Cheng Y."/>
            <person name="Hill K.A."/>
            <person name="Lucas L.N."/>
            <person name="Carlson H.K."/>
            <person name="Coates J.D."/>
        </authorList>
    </citation>
    <scope>NUCLEOTIDE SEQUENCE [LARGE SCALE GENOMIC DNA]</scope>
    <source>
        <strain evidence="3">BK-3</strain>
    </source>
</reference>
<organism evidence="3 4">
    <name type="scientific">Sedimenticola thiotaurini</name>
    <dbReference type="NCBI Taxonomy" id="1543721"/>
    <lineage>
        <taxon>Bacteria</taxon>
        <taxon>Pseudomonadati</taxon>
        <taxon>Pseudomonadota</taxon>
        <taxon>Gammaproteobacteria</taxon>
        <taxon>Chromatiales</taxon>
        <taxon>Sedimenticolaceae</taxon>
        <taxon>Sedimenticola</taxon>
    </lineage>
</organism>
<dbReference type="AlphaFoldDB" id="A0A558CYJ6"/>
<evidence type="ECO:0000256" key="2">
    <source>
        <dbReference type="SAM" id="SignalP"/>
    </source>
</evidence>
<protein>
    <recommendedName>
        <fullName evidence="5">Lipoprotein</fullName>
    </recommendedName>
</protein>
<evidence type="ECO:0000313" key="3">
    <source>
        <dbReference type="EMBL" id="TVT53842.1"/>
    </source>
</evidence>